<feature type="region of interest" description="Disordered" evidence="1">
    <location>
        <begin position="64"/>
        <end position="83"/>
    </location>
</feature>
<evidence type="ECO:0000313" key="5">
    <source>
        <dbReference type="Proteomes" id="UP000034063"/>
    </source>
</evidence>
<dbReference type="InterPro" id="IPR025857">
    <property type="entry name" value="MacB_PCD"/>
</dbReference>
<accession>A0A0G1HEP3</accession>
<evidence type="ECO:0000313" key="4">
    <source>
        <dbReference type="EMBL" id="KKT45816.1"/>
    </source>
</evidence>
<name>A0A0G1HEP3_9BACT</name>
<dbReference type="GO" id="GO:0005886">
    <property type="term" value="C:plasma membrane"/>
    <property type="evidence" value="ECO:0007669"/>
    <property type="project" value="TreeGrafter"/>
</dbReference>
<keyword evidence="2" id="KW-1133">Transmembrane helix</keyword>
<feature type="transmembrane region" description="Helical" evidence="2">
    <location>
        <begin position="23"/>
        <end position="42"/>
    </location>
</feature>
<dbReference type="PANTHER" id="PTHR30572">
    <property type="entry name" value="MEMBRANE COMPONENT OF TRANSPORTER-RELATED"/>
    <property type="match status" value="1"/>
</dbReference>
<organism evidence="4 5">
    <name type="scientific">Candidatus Gottesmanbacteria bacterium GW2011_GWA2_44_17</name>
    <dbReference type="NCBI Taxonomy" id="1618444"/>
    <lineage>
        <taxon>Bacteria</taxon>
        <taxon>Candidatus Gottesmaniibacteriota</taxon>
    </lineage>
</organism>
<keyword evidence="2" id="KW-0812">Transmembrane</keyword>
<gene>
    <name evidence="4" type="ORF">UW37_C0040G0005</name>
</gene>
<reference evidence="4 5" key="1">
    <citation type="journal article" date="2015" name="Nature">
        <title>rRNA introns, odd ribosomes, and small enigmatic genomes across a large radiation of phyla.</title>
        <authorList>
            <person name="Brown C.T."/>
            <person name="Hug L.A."/>
            <person name="Thomas B.C."/>
            <person name="Sharon I."/>
            <person name="Castelle C.J."/>
            <person name="Singh A."/>
            <person name="Wilkins M.J."/>
            <person name="Williams K.H."/>
            <person name="Banfield J.F."/>
        </authorList>
    </citation>
    <scope>NUCLEOTIDE SEQUENCE [LARGE SCALE GENOMIC DNA]</scope>
</reference>
<evidence type="ECO:0000256" key="2">
    <source>
        <dbReference type="SAM" id="Phobius"/>
    </source>
</evidence>
<feature type="compositionally biased region" description="Low complexity" evidence="1">
    <location>
        <begin position="64"/>
        <end position="75"/>
    </location>
</feature>
<dbReference type="PANTHER" id="PTHR30572:SF4">
    <property type="entry name" value="ABC TRANSPORTER PERMEASE YTRF"/>
    <property type="match status" value="1"/>
</dbReference>
<feature type="domain" description="MacB-like periplasmic core" evidence="3">
    <location>
        <begin position="21"/>
        <end position="74"/>
    </location>
</feature>
<dbReference type="EMBL" id="LCIB01000040">
    <property type="protein sequence ID" value="KKT45816.1"/>
    <property type="molecule type" value="Genomic_DNA"/>
</dbReference>
<keyword evidence="2" id="KW-0472">Membrane</keyword>
<dbReference type="Proteomes" id="UP000034063">
    <property type="component" value="Unassembled WGS sequence"/>
</dbReference>
<dbReference type="InterPro" id="IPR050250">
    <property type="entry name" value="Macrolide_Exporter_MacB"/>
</dbReference>
<protein>
    <submittedName>
        <fullName evidence="4">ABC-type antimicrobial peptide transport system, permease component</fullName>
    </submittedName>
</protein>
<dbReference type="Pfam" id="PF12704">
    <property type="entry name" value="MacB_PCD"/>
    <property type="match status" value="1"/>
</dbReference>
<comment type="caution">
    <text evidence="4">The sequence shown here is derived from an EMBL/GenBank/DDBJ whole genome shotgun (WGS) entry which is preliminary data.</text>
</comment>
<dbReference type="GO" id="GO:0022857">
    <property type="term" value="F:transmembrane transporter activity"/>
    <property type="evidence" value="ECO:0007669"/>
    <property type="project" value="TreeGrafter"/>
</dbReference>
<evidence type="ECO:0000256" key="1">
    <source>
        <dbReference type="SAM" id="MobiDB-lite"/>
    </source>
</evidence>
<evidence type="ECO:0000259" key="3">
    <source>
        <dbReference type="Pfam" id="PF12704"/>
    </source>
</evidence>
<proteinExistence type="predicted"/>
<dbReference type="AlphaFoldDB" id="A0A0G1HEP3"/>
<sequence length="83" mass="8393">MEYTEIITEAIGTLTVNKLRTGLATLGIVIGIGSVIALVSLGQAGQQAVESQIQSLGSNLLTVSPGSTSQGGSPQAEPTLILK</sequence>